<gene>
    <name evidence="3" type="ORF">ALECFALPRED_005916</name>
</gene>
<feature type="transmembrane region" description="Helical" evidence="2">
    <location>
        <begin position="260"/>
        <end position="279"/>
    </location>
</feature>
<protein>
    <submittedName>
        <fullName evidence="3">Uncharacterized protein</fullName>
    </submittedName>
</protein>
<feature type="transmembrane region" description="Helical" evidence="2">
    <location>
        <begin position="131"/>
        <end position="150"/>
    </location>
</feature>
<evidence type="ECO:0000313" key="3">
    <source>
        <dbReference type="EMBL" id="CAF9934304.1"/>
    </source>
</evidence>
<keyword evidence="2" id="KW-0812">Transmembrane</keyword>
<dbReference type="AlphaFoldDB" id="A0A8H3G3V6"/>
<name>A0A8H3G3V6_9LECA</name>
<dbReference type="Proteomes" id="UP000664203">
    <property type="component" value="Unassembled WGS sequence"/>
</dbReference>
<dbReference type="OrthoDB" id="5412502at2759"/>
<keyword evidence="4" id="KW-1185">Reference proteome</keyword>
<keyword evidence="2" id="KW-1133">Transmembrane helix</keyword>
<feature type="transmembrane region" description="Helical" evidence="2">
    <location>
        <begin position="156"/>
        <end position="179"/>
    </location>
</feature>
<accession>A0A8H3G3V6</accession>
<reference evidence="3" key="1">
    <citation type="submission" date="2021-03" db="EMBL/GenBank/DDBJ databases">
        <authorList>
            <person name="Tagirdzhanova G."/>
        </authorList>
    </citation>
    <scope>NUCLEOTIDE SEQUENCE</scope>
</reference>
<evidence type="ECO:0000313" key="4">
    <source>
        <dbReference type="Proteomes" id="UP000664203"/>
    </source>
</evidence>
<feature type="region of interest" description="Disordered" evidence="1">
    <location>
        <begin position="352"/>
        <end position="371"/>
    </location>
</feature>
<proteinExistence type="predicted"/>
<organism evidence="3 4">
    <name type="scientific">Alectoria fallacina</name>
    <dbReference type="NCBI Taxonomy" id="1903189"/>
    <lineage>
        <taxon>Eukaryota</taxon>
        <taxon>Fungi</taxon>
        <taxon>Dikarya</taxon>
        <taxon>Ascomycota</taxon>
        <taxon>Pezizomycotina</taxon>
        <taxon>Lecanoromycetes</taxon>
        <taxon>OSLEUM clade</taxon>
        <taxon>Lecanoromycetidae</taxon>
        <taxon>Lecanorales</taxon>
        <taxon>Lecanorineae</taxon>
        <taxon>Parmeliaceae</taxon>
        <taxon>Alectoria</taxon>
    </lineage>
</organism>
<feature type="transmembrane region" description="Helical" evidence="2">
    <location>
        <begin position="235"/>
        <end position="254"/>
    </location>
</feature>
<sequence length="393" mass="43108">MLNWLDNGGGNSQNASSGFHSLQLDIVGFLAILGEASVKANAQVSTLSKFSLLPRLLPAPQALIRTSRPERLKPDTGKVIGARSGGIRDFVNHVAHIVHSIDPLPAYAVRCERISKPNSAAKVSAATWGPLAWLSLLGTAMSIALLGLSIGRNDGFALLATILLSLLSTLIGFGSRWNLTLMKRKQNRRVPRDNIIIIYPHGAFLVVKCDENVARELYWHPEECQYTLGDTTYRIVSLIGTITLMFGVICLGNSTLPLQIAFAAAYMILNAAYWVVAALPSRWHWDLSCYKVKREPYEGGEAHDNFTQALWKAIAITKSVEWVKIGQIAPVSEAWKAWVNMAGDVVWNDKERSEAEELGGDGSDNEKEGKIPFWDAEQALTDFLNPDVAGTNV</sequence>
<evidence type="ECO:0000256" key="1">
    <source>
        <dbReference type="SAM" id="MobiDB-lite"/>
    </source>
</evidence>
<dbReference type="EMBL" id="CAJPDR010000374">
    <property type="protein sequence ID" value="CAF9934304.1"/>
    <property type="molecule type" value="Genomic_DNA"/>
</dbReference>
<evidence type="ECO:0000256" key="2">
    <source>
        <dbReference type="SAM" id="Phobius"/>
    </source>
</evidence>
<keyword evidence="2" id="KW-0472">Membrane</keyword>
<comment type="caution">
    <text evidence="3">The sequence shown here is derived from an EMBL/GenBank/DDBJ whole genome shotgun (WGS) entry which is preliminary data.</text>
</comment>